<evidence type="ECO:0000313" key="1">
    <source>
        <dbReference type="EMBL" id="RHZ49278.1"/>
    </source>
</evidence>
<comment type="caution">
    <text evidence="1">The sequence shown here is derived from an EMBL/GenBank/DDBJ whole genome shotgun (WGS) entry which is preliminary data.</text>
</comment>
<keyword evidence="2" id="KW-1185">Reference proteome</keyword>
<dbReference type="Proteomes" id="UP000266861">
    <property type="component" value="Unassembled WGS sequence"/>
</dbReference>
<proteinExistence type="predicted"/>
<dbReference type="OrthoDB" id="2398926at2759"/>
<gene>
    <name evidence="1" type="ORF">Glove_526g19</name>
</gene>
<reference evidence="1 2" key="1">
    <citation type="submission" date="2018-08" db="EMBL/GenBank/DDBJ databases">
        <title>Genome and evolution of the arbuscular mycorrhizal fungus Diversispora epigaea (formerly Glomus versiforme) and its bacterial endosymbionts.</title>
        <authorList>
            <person name="Sun X."/>
            <person name="Fei Z."/>
            <person name="Harrison M."/>
        </authorList>
    </citation>
    <scope>NUCLEOTIDE SEQUENCE [LARGE SCALE GENOMIC DNA]</scope>
    <source>
        <strain evidence="1 2">IT104</strain>
    </source>
</reference>
<sequence length="246" mass="28344">MPYDKVDNITYMFCLNCIDIASRYKGGIAIGTSLDVLNMDKDDFSLEGILTSVVVAEAFVNLINNPDNHFSWNKMKLVMTDKGSKFKGDFEKLLKKHVQELILLFSQRSRVWQINLPIIYALLNDTIIRLIGMTSNKACKKKHVYVKSSKPRNGPMGFDEKRLSYNVSVRYLLKPGELESGRRRATNCNWSPQIYHIKELLIQKNQPILYWLIDDNGIGSKRSFVMEEILEIPANSELPPQWILKN</sequence>
<organism evidence="1 2">
    <name type="scientific">Diversispora epigaea</name>
    <dbReference type="NCBI Taxonomy" id="1348612"/>
    <lineage>
        <taxon>Eukaryota</taxon>
        <taxon>Fungi</taxon>
        <taxon>Fungi incertae sedis</taxon>
        <taxon>Mucoromycota</taxon>
        <taxon>Glomeromycotina</taxon>
        <taxon>Glomeromycetes</taxon>
        <taxon>Diversisporales</taxon>
        <taxon>Diversisporaceae</taxon>
        <taxon>Diversispora</taxon>
    </lineage>
</organism>
<evidence type="ECO:0000313" key="2">
    <source>
        <dbReference type="Proteomes" id="UP000266861"/>
    </source>
</evidence>
<dbReference type="EMBL" id="PQFF01000452">
    <property type="protein sequence ID" value="RHZ49278.1"/>
    <property type="molecule type" value="Genomic_DNA"/>
</dbReference>
<accession>A0A397GHU3</accession>
<name>A0A397GHU3_9GLOM</name>
<dbReference type="STRING" id="1348612.A0A397GHU3"/>
<evidence type="ECO:0008006" key="3">
    <source>
        <dbReference type="Google" id="ProtNLM"/>
    </source>
</evidence>
<dbReference type="AlphaFoldDB" id="A0A397GHU3"/>
<protein>
    <recommendedName>
        <fullName evidence="3">Integrase catalytic domain-containing protein</fullName>
    </recommendedName>
</protein>